<dbReference type="EMBL" id="PEWV01000065">
    <property type="protein sequence ID" value="PIU41256.1"/>
    <property type="molecule type" value="Genomic_DNA"/>
</dbReference>
<feature type="signal peptide" evidence="1">
    <location>
        <begin position="1"/>
        <end position="24"/>
    </location>
</feature>
<sequence>MKAKGLVLLIVALMIISVVSNCYAQDMTRKLGRGVGNILTGWIEVPKNIYDTSVESNVFAGLTLGLVKGIGMTVMRTVVGVYETATFPVPLPEDYKPIVEPEFVIQTK</sequence>
<proteinExistence type="predicted"/>
<feature type="chain" id="PRO_5014412540" evidence="1">
    <location>
        <begin position="25"/>
        <end position="108"/>
    </location>
</feature>
<evidence type="ECO:0000256" key="1">
    <source>
        <dbReference type="SAM" id="SignalP"/>
    </source>
</evidence>
<name>A0A2J0L1X9_9BACT</name>
<comment type="caution">
    <text evidence="2">The sequence shown here is derived from an EMBL/GenBank/DDBJ whole genome shotgun (WGS) entry which is preliminary data.</text>
</comment>
<gene>
    <name evidence="2" type="ORF">COS99_06530</name>
</gene>
<accession>A0A2J0L1X9</accession>
<evidence type="ECO:0000313" key="2">
    <source>
        <dbReference type="EMBL" id="PIU41256.1"/>
    </source>
</evidence>
<protein>
    <submittedName>
        <fullName evidence="2">Exosortase system-associated protein, TIGR04073 family</fullName>
    </submittedName>
</protein>
<organism evidence="2 3">
    <name type="scientific">Candidatus Aquitaenariimonas noxiae</name>
    <dbReference type="NCBI Taxonomy" id="1974741"/>
    <lineage>
        <taxon>Bacteria</taxon>
        <taxon>Pseudomonadati</taxon>
        <taxon>Candidatus Omnitrophota</taxon>
        <taxon>Candidatus Aquitaenariimonas</taxon>
    </lineage>
</organism>
<dbReference type="InterPro" id="IPR023824">
    <property type="entry name" value="CHP04073_exosortase-affil"/>
</dbReference>
<dbReference type="AlphaFoldDB" id="A0A2J0L1X9"/>
<dbReference type="Proteomes" id="UP000230052">
    <property type="component" value="Unassembled WGS sequence"/>
</dbReference>
<reference evidence="2 3" key="1">
    <citation type="submission" date="2017-09" db="EMBL/GenBank/DDBJ databases">
        <title>Depth-based differentiation of microbial function through sediment-hosted aquifers and enrichment of novel symbionts in the deep terrestrial subsurface.</title>
        <authorList>
            <person name="Probst A.J."/>
            <person name="Ladd B."/>
            <person name="Jarett J.K."/>
            <person name="Geller-Mcgrath D.E."/>
            <person name="Sieber C.M."/>
            <person name="Emerson J.B."/>
            <person name="Anantharaman K."/>
            <person name="Thomas B.C."/>
            <person name="Malmstrom R."/>
            <person name="Stieglmeier M."/>
            <person name="Klingl A."/>
            <person name="Woyke T."/>
            <person name="Ryan C.M."/>
            <person name="Banfield J.F."/>
        </authorList>
    </citation>
    <scope>NUCLEOTIDE SEQUENCE [LARGE SCALE GENOMIC DNA]</scope>
    <source>
        <strain evidence="2">CG07_land_8_20_14_0_80_42_15</strain>
    </source>
</reference>
<keyword evidence="1" id="KW-0732">Signal</keyword>
<evidence type="ECO:0000313" key="3">
    <source>
        <dbReference type="Proteomes" id="UP000230052"/>
    </source>
</evidence>
<dbReference type="NCBIfam" id="TIGR04073">
    <property type="entry name" value="exo_TIGR04073"/>
    <property type="match status" value="1"/>
</dbReference>